<proteinExistence type="predicted"/>
<organism evidence="2">
    <name type="scientific">Salix viminalis</name>
    <name type="common">Common osier</name>
    <name type="synonym">Basket willow</name>
    <dbReference type="NCBI Taxonomy" id="40686"/>
    <lineage>
        <taxon>Eukaryota</taxon>
        <taxon>Viridiplantae</taxon>
        <taxon>Streptophyta</taxon>
        <taxon>Embryophyta</taxon>
        <taxon>Tracheophyta</taxon>
        <taxon>Spermatophyta</taxon>
        <taxon>Magnoliopsida</taxon>
        <taxon>eudicotyledons</taxon>
        <taxon>Gunneridae</taxon>
        <taxon>Pentapetalae</taxon>
        <taxon>rosids</taxon>
        <taxon>fabids</taxon>
        <taxon>Malpighiales</taxon>
        <taxon>Salicaceae</taxon>
        <taxon>Saliceae</taxon>
        <taxon>Salix</taxon>
    </lineage>
</organism>
<evidence type="ECO:0008006" key="3">
    <source>
        <dbReference type="Google" id="ProtNLM"/>
    </source>
</evidence>
<dbReference type="EMBL" id="CAADRP010001779">
    <property type="protein sequence ID" value="VFU52053.1"/>
    <property type="molecule type" value="Genomic_DNA"/>
</dbReference>
<evidence type="ECO:0000256" key="1">
    <source>
        <dbReference type="SAM" id="MobiDB-lite"/>
    </source>
</evidence>
<feature type="region of interest" description="Disordered" evidence="1">
    <location>
        <begin position="1"/>
        <end position="100"/>
    </location>
</feature>
<accession>A0A6N2MGP1</accession>
<evidence type="ECO:0000313" key="2">
    <source>
        <dbReference type="EMBL" id="VFU52053.1"/>
    </source>
</evidence>
<feature type="compositionally biased region" description="Polar residues" evidence="1">
    <location>
        <begin position="14"/>
        <end position="29"/>
    </location>
</feature>
<dbReference type="AlphaFoldDB" id="A0A6N2MGP1"/>
<sequence>MKLEWPNLPEELVDQTQSAHGSVDHQATNLEAPIKATSTEVIPTEDPSPSQVPADPTPENDPEVSSLNNNTMESFPSYMLPHRQNRGKPPNRYDPDDHDIPLQTIYGSDNITSYLAETFPSLITTQNSQKDTILHLATREGKYSDIIKSKSKLEIE</sequence>
<feature type="compositionally biased region" description="Polar residues" evidence="1">
    <location>
        <begin position="63"/>
        <end position="74"/>
    </location>
</feature>
<gene>
    <name evidence="2" type="ORF">SVIM_LOCUS354460</name>
</gene>
<feature type="compositionally biased region" description="Polar residues" evidence="1">
    <location>
        <begin position="36"/>
        <end position="51"/>
    </location>
</feature>
<reference evidence="2" key="1">
    <citation type="submission" date="2019-03" db="EMBL/GenBank/DDBJ databases">
        <authorList>
            <person name="Mank J."/>
            <person name="Almeida P."/>
        </authorList>
    </citation>
    <scope>NUCLEOTIDE SEQUENCE</scope>
    <source>
        <strain evidence="2">78183</strain>
    </source>
</reference>
<name>A0A6N2MGP1_SALVM</name>
<feature type="compositionally biased region" description="Basic and acidic residues" evidence="1">
    <location>
        <begin position="91"/>
        <end position="100"/>
    </location>
</feature>
<protein>
    <recommendedName>
        <fullName evidence="3">PGG domain-containing protein</fullName>
    </recommendedName>
</protein>